<reference evidence="4 5" key="1">
    <citation type="submission" date="2013-09" db="EMBL/GenBank/DDBJ databases">
        <title>Genome sequencing of Phaeobacter antarcticus sp. nov. SM1211.</title>
        <authorList>
            <person name="Zhang X.-Y."/>
            <person name="Liu C."/>
            <person name="Chen X.-L."/>
            <person name="Xie B.-B."/>
            <person name="Qin Q.-L."/>
            <person name="Rong J.-C."/>
            <person name="Zhang Y.-Z."/>
        </authorList>
    </citation>
    <scope>NUCLEOTIDE SEQUENCE [LARGE SCALE GENOMIC DNA]</scope>
    <source>
        <strain evidence="4 5">SM1211</strain>
    </source>
</reference>
<dbReference type="InterPro" id="IPR036052">
    <property type="entry name" value="TrpB-like_PALP_sf"/>
</dbReference>
<feature type="domain" description="Tryptophan synthase beta chain-like PALP" evidence="3">
    <location>
        <begin position="37"/>
        <end position="294"/>
    </location>
</feature>
<name>A0A2G8RJ29_9RHOB</name>
<gene>
    <name evidence="4" type="ORF">P775_03650</name>
</gene>
<dbReference type="Pfam" id="PF00291">
    <property type="entry name" value="PALP"/>
    <property type="match status" value="1"/>
</dbReference>
<keyword evidence="2" id="KW-0663">Pyridoxal phosphate</keyword>
<sequence length="364" mass="40516">MTINFTIPDPSVLRTFSEPMFVDLRPNLTAAKFDLMKFTPARSIIDDAIESGVLLPGGQVIESSSGTFALALAIICSQYDLQLTLVTGPISKVVRWRLESLGARIHVVEASNLCEGGIQQARLTVLARLLETNPSAFWPQQYTNPLNSKSYRPFPTRLLDEGRRFEVLVGTVGSGGSLFGFARVLLEDNPDLKVVAVDHNRSVIFGAKAKRITRMCRESFEQVLAMGAGIPMGNVNFKQCDEVHWVPVPKMVQQVHKFHMETGLLVGASSGAALTVANWYADKDPDINVLTILPDHGVRYVETLFDPSWLDRWPDDRNASWDTPEEKQSLEDISEGWCRMTWDRRDFESVAGHSPAPRNAGYNP</sequence>
<evidence type="ECO:0000313" key="5">
    <source>
        <dbReference type="Proteomes" id="UP000231259"/>
    </source>
</evidence>
<comment type="cofactor">
    <cofactor evidence="1">
        <name>pyridoxal 5'-phosphate</name>
        <dbReference type="ChEBI" id="CHEBI:597326"/>
    </cofactor>
</comment>
<dbReference type="Gene3D" id="3.40.50.1100">
    <property type="match status" value="2"/>
</dbReference>
<proteinExistence type="predicted"/>
<dbReference type="Proteomes" id="UP000231259">
    <property type="component" value="Unassembled WGS sequence"/>
</dbReference>
<evidence type="ECO:0000313" key="4">
    <source>
        <dbReference type="EMBL" id="PIL21575.1"/>
    </source>
</evidence>
<evidence type="ECO:0000256" key="1">
    <source>
        <dbReference type="ARBA" id="ARBA00001933"/>
    </source>
</evidence>
<keyword evidence="5" id="KW-1185">Reference proteome</keyword>
<dbReference type="PANTHER" id="PTHR10314">
    <property type="entry name" value="CYSTATHIONINE BETA-SYNTHASE"/>
    <property type="match status" value="1"/>
</dbReference>
<organism evidence="4 5">
    <name type="scientific">Puniceibacterium antarcticum</name>
    <dbReference type="NCBI Taxonomy" id="1206336"/>
    <lineage>
        <taxon>Bacteria</taxon>
        <taxon>Pseudomonadati</taxon>
        <taxon>Pseudomonadota</taxon>
        <taxon>Alphaproteobacteria</taxon>
        <taxon>Rhodobacterales</taxon>
        <taxon>Paracoccaceae</taxon>
        <taxon>Puniceibacterium</taxon>
    </lineage>
</organism>
<protein>
    <submittedName>
        <fullName evidence="4">Pyridoxal-5'-phosphate-dependent protein subunit beta</fullName>
    </submittedName>
</protein>
<comment type="caution">
    <text evidence="4">The sequence shown here is derived from an EMBL/GenBank/DDBJ whole genome shotgun (WGS) entry which is preliminary data.</text>
</comment>
<dbReference type="OrthoDB" id="7624112at2"/>
<dbReference type="GO" id="GO:1901605">
    <property type="term" value="P:alpha-amino acid metabolic process"/>
    <property type="evidence" value="ECO:0007669"/>
    <property type="project" value="UniProtKB-ARBA"/>
</dbReference>
<accession>A0A2G8RJ29</accession>
<dbReference type="InterPro" id="IPR001926">
    <property type="entry name" value="TrpB-like_PALP"/>
</dbReference>
<dbReference type="InterPro" id="IPR050214">
    <property type="entry name" value="Cys_Synth/Cystath_Beta-Synth"/>
</dbReference>
<dbReference type="RefSeq" id="WP_099909664.1">
    <property type="nucleotide sequence ID" value="NZ_AWWI01000030.1"/>
</dbReference>
<evidence type="ECO:0000256" key="2">
    <source>
        <dbReference type="ARBA" id="ARBA00022898"/>
    </source>
</evidence>
<evidence type="ECO:0000259" key="3">
    <source>
        <dbReference type="Pfam" id="PF00291"/>
    </source>
</evidence>
<dbReference type="SUPFAM" id="SSF53686">
    <property type="entry name" value="Tryptophan synthase beta subunit-like PLP-dependent enzymes"/>
    <property type="match status" value="1"/>
</dbReference>
<dbReference type="AlphaFoldDB" id="A0A2G8RJ29"/>
<dbReference type="EMBL" id="AWWI01000030">
    <property type="protein sequence ID" value="PIL21575.1"/>
    <property type="molecule type" value="Genomic_DNA"/>
</dbReference>